<evidence type="ECO:0000256" key="1">
    <source>
        <dbReference type="SAM" id="Coils"/>
    </source>
</evidence>
<proteinExistence type="predicted"/>
<sequence>MTGSTAYLHAADDDFLRAVSAQIGAGDLPDLAYIADKVAQTEAGVLAKSRVYNEALEEAKAAAEKWQANAPDLERGLEEARLLAQEDILTPDQLFDQQKYLQSAKEQAMELELEMNRARQSAELGRRISAADSQEHALEMINQERNLRGFQHAYNEALSNQMTGPFLKGYSAVNMKESADLFAAATLAAAKLNNAKAFKEWSKGYFSLLNYWKAQAVATPGFVIRNIMGATWINSQILGVEMGQHTKTSAMKRAAMRASIDATKDKKYHQYLEGVAKARNIPIEVPVAGQISSGSQYLWWQTSTTGKPTKLTGLRGTFRNATDRDWRIFDEIDRAGIAG</sequence>
<feature type="coiled-coil region" evidence="1">
    <location>
        <begin position="49"/>
        <end position="76"/>
    </location>
</feature>
<keyword evidence="1" id="KW-0175">Coiled coil</keyword>
<gene>
    <name evidence="2" type="ORF">METZ01_LOCUS330137</name>
</gene>
<dbReference type="AlphaFoldDB" id="A0A382PV95"/>
<name>A0A382PV95_9ZZZZ</name>
<protein>
    <submittedName>
        <fullName evidence="2">Uncharacterized protein</fullName>
    </submittedName>
</protein>
<evidence type="ECO:0000313" key="2">
    <source>
        <dbReference type="EMBL" id="SVC77283.1"/>
    </source>
</evidence>
<organism evidence="2">
    <name type="scientific">marine metagenome</name>
    <dbReference type="NCBI Taxonomy" id="408172"/>
    <lineage>
        <taxon>unclassified sequences</taxon>
        <taxon>metagenomes</taxon>
        <taxon>ecological metagenomes</taxon>
    </lineage>
</organism>
<reference evidence="2" key="1">
    <citation type="submission" date="2018-05" db="EMBL/GenBank/DDBJ databases">
        <authorList>
            <person name="Lanie J.A."/>
            <person name="Ng W.-L."/>
            <person name="Kazmierczak K.M."/>
            <person name="Andrzejewski T.M."/>
            <person name="Davidsen T.M."/>
            <person name="Wayne K.J."/>
            <person name="Tettelin H."/>
            <person name="Glass J.I."/>
            <person name="Rusch D."/>
            <person name="Podicherti R."/>
            <person name="Tsui H.-C.T."/>
            <person name="Winkler M.E."/>
        </authorList>
    </citation>
    <scope>NUCLEOTIDE SEQUENCE</scope>
</reference>
<feature type="non-terminal residue" evidence="2">
    <location>
        <position position="339"/>
    </location>
</feature>
<accession>A0A382PV95</accession>
<dbReference type="EMBL" id="UINC01110041">
    <property type="protein sequence ID" value="SVC77283.1"/>
    <property type="molecule type" value="Genomic_DNA"/>
</dbReference>